<evidence type="ECO:0000313" key="2">
    <source>
        <dbReference type="EMBL" id="VDO15458.1"/>
    </source>
</evidence>
<dbReference type="EMBL" id="UZAE01015222">
    <property type="protein sequence ID" value="VDO15458.1"/>
    <property type="molecule type" value="Genomic_DNA"/>
</dbReference>
<name>A0A3P7WCX2_RODNA</name>
<evidence type="ECO:0000313" key="3">
    <source>
        <dbReference type="Proteomes" id="UP000278807"/>
    </source>
</evidence>
<dbReference type="OrthoDB" id="338854at2759"/>
<keyword evidence="3" id="KW-1185">Reference proteome</keyword>
<feature type="region of interest" description="Disordered" evidence="1">
    <location>
        <begin position="172"/>
        <end position="201"/>
    </location>
</feature>
<proteinExistence type="predicted"/>
<dbReference type="Proteomes" id="UP000278807">
    <property type="component" value="Unassembled WGS sequence"/>
</dbReference>
<reference evidence="2 3" key="1">
    <citation type="submission" date="2018-11" db="EMBL/GenBank/DDBJ databases">
        <authorList>
            <consortium name="Pathogen Informatics"/>
        </authorList>
    </citation>
    <scope>NUCLEOTIDE SEQUENCE [LARGE SCALE GENOMIC DNA]</scope>
</reference>
<protein>
    <submittedName>
        <fullName evidence="2">Uncharacterized protein</fullName>
    </submittedName>
</protein>
<dbReference type="AlphaFoldDB" id="A0A3P7WCX2"/>
<sequence>MKIFQVFSKLCASPYLNLSFLLTSTQSFVDLLLPPPLSSHDTRSSSPLLPGISLVRLVQFGEANSLIHRLRCYPISSANLSTPPQSGREKPSTTNTEARLWNLLRDHMMDGVQSVDDLVYEASAWAIKSQTSTPVRNSTKFLSASEPSPVLNPNLSDAVVEFTSKLLKEKEEDLAKGKNPRGSLLAEVTSSSVGSKTSSDQGLNENYCNAIHLLWH</sequence>
<organism evidence="2 3">
    <name type="scientific">Rodentolepis nana</name>
    <name type="common">Dwarf tapeworm</name>
    <name type="synonym">Hymenolepis nana</name>
    <dbReference type="NCBI Taxonomy" id="102285"/>
    <lineage>
        <taxon>Eukaryota</taxon>
        <taxon>Metazoa</taxon>
        <taxon>Spiralia</taxon>
        <taxon>Lophotrochozoa</taxon>
        <taxon>Platyhelminthes</taxon>
        <taxon>Cestoda</taxon>
        <taxon>Eucestoda</taxon>
        <taxon>Cyclophyllidea</taxon>
        <taxon>Hymenolepididae</taxon>
        <taxon>Rodentolepis</taxon>
    </lineage>
</organism>
<feature type="compositionally biased region" description="Low complexity" evidence="1">
    <location>
        <begin position="188"/>
        <end position="199"/>
    </location>
</feature>
<gene>
    <name evidence="2" type="ORF">HNAJ_LOCUS13286</name>
</gene>
<accession>A0A3P7WCX2</accession>
<evidence type="ECO:0000256" key="1">
    <source>
        <dbReference type="SAM" id="MobiDB-lite"/>
    </source>
</evidence>